<evidence type="ECO:0000313" key="1">
    <source>
        <dbReference type="EMBL" id="KKL16532.1"/>
    </source>
</evidence>
<dbReference type="EMBL" id="LAZR01039625">
    <property type="protein sequence ID" value="KKL16532.1"/>
    <property type="molecule type" value="Genomic_DNA"/>
</dbReference>
<gene>
    <name evidence="1" type="ORF">LCGC14_2494630</name>
</gene>
<proteinExistence type="predicted"/>
<protein>
    <submittedName>
        <fullName evidence="1">Uncharacterized protein</fullName>
    </submittedName>
</protein>
<accession>A0A0F9BRN2</accession>
<dbReference type="AlphaFoldDB" id="A0A0F9BRN2"/>
<sequence>MKVTTREIMDIVSVLCQHLDNCGCSEVEIEETSYWSIPKEYEYDAYSDPREHTLGDLQDDWDQLQRMAMNPDDAVGYGLVWLASVLRAVGQQTAS</sequence>
<organism evidence="1">
    <name type="scientific">marine sediment metagenome</name>
    <dbReference type="NCBI Taxonomy" id="412755"/>
    <lineage>
        <taxon>unclassified sequences</taxon>
        <taxon>metagenomes</taxon>
        <taxon>ecological metagenomes</taxon>
    </lineage>
</organism>
<reference evidence="1" key="1">
    <citation type="journal article" date="2015" name="Nature">
        <title>Complex archaea that bridge the gap between prokaryotes and eukaryotes.</title>
        <authorList>
            <person name="Spang A."/>
            <person name="Saw J.H."/>
            <person name="Jorgensen S.L."/>
            <person name="Zaremba-Niedzwiedzka K."/>
            <person name="Martijn J."/>
            <person name="Lind A.E."/>
            <person name="van Eijk R."/>
            <person name="Schleper C."/>
            <person name="Guy L."/>
            <person name="Ettema T.J."/>
        </authorList>
    </citation>
    <scope>NUCLEOTIDE SEQUENCE</scope>
</reference>
<name>A0A0F9BRN2_9ZZZZ</name>
<comment type="caution">
    <text evidence="1">The sequence shown here is derived from an EMBL/GenBank/DDBJ whole genome shotgun (WGS) entry which is preliminary data.</text>
</comment>